<dbReference type="Proteomes" id="UP000694050">
    <property type="component" value="Unassembled WGS sequence"/>
</dbReference>
<evidence type="ECO:0000313" key="1">
    <source>
        <dbReference type="EMBL" id="KAG7403678.1"/>
    </source>
</evidence>
<comment type="caution">
    <text evidence="1">The sequence shown here is derived from an EMBL/GenBank/DDBJ whole genome shotgun (WGS) entry which is preliminary data.</text>
</comment>
<gene>
    <name evidence="1" type="ORF">Forpe1208_v016143</name>
</gene>
<accession>A0A8J5NIK9</accession>
<sequence length="169" mass="19237">MTEEDFQLSATEVRLKLSDLAEQRSKLNESRSRFTTVLAKFEAELAYNNEDLGKKNNRLQRIEKDYRTARVNRAKTLQDIQIKWHRFFRPKVGENLHAPGHLGPESLRIVMPGSLPGLSSAYNGPILRMEPTNGTAAIAGRPDGVTRPKHDESFEIERRTGTFRLPANH</sequence>
<reference evidence="1" key="1">
    <citation type="submission" date="2021-04" db="EMBL/GenBank/DDBJ databases">
        <title>First draft genome resource for Brassicaceae pathogens Fusarium oxysporum f. sp. raphani and Fusarium oxysporum f. sp. rapae.</title>
        <authorList>
            <person name="Asai S."/>
        </authorList>
    </citation>
    <scope>NUCLEOTIDE SEQUENCE</scope>
    <source>
        <strain evidence="1">Tf1208</strain>
    </source>
</reference>
<proteinExistence type="predicted"/>
<dbReference type="EMBL" id="JAELUQ010000014">
    <property type="protein sequence ID" value="KAG7403678.1"/>
    <property type="molecule type" value="Genomic_DNA"/>
</dbReference>
<organism evidence="1 2">
    <name type="scientific">Fusarium oxysporum f. sp. rapae</name>
    <dbReference type="NCBI Taxonomy" id="485398"/>
    <lineage>
        <taxon>Eukaryota</taxon>
        <taxon>Fungi</taxon>
        <taxon>Dikarya</taxon>
        <taxon>Ascomycota</taxon>
        <taxon>Pezizomycotina</taxon>
        <taxon>Sordariomycetes</taxon>
        <taxon>Hypocreomycetidae</taxon>
        <taxon>Hypocreales</taxon>
        <taxon>Nectriaceae</taxon>
        <taxon>Fusarium</taxon>
        <taxon>Fusarium oxysporum species complex</taxon>
    </lineage>
</organism>
<evidence type="ECO:0000313" key="2">
    <source>
        <dbReference type="Proteomes" id="UP000694050"/>
    </source>
</evidence>
<protein>
    <submittedName>
        <fullName evidence="1">Uncharacterized protein</fullName>
    </submittedName>
</protein>
<dbReference type="AlphaFoldDB" id="A0A8J5NIK9"/>
<name>A0A8J5NIK9_FUSOX</name>